<feature type="signal peptide" evidence="1">
    <location>
        <begin position="1"/>
        <end position="22"/>
    </location>
</feature>
<gene>
    <name evidence="2" type="ORF">C8A03DRAFT_16972</name>
</gene>
<dbReference type="EMBL" id="MU860196">
    <property type="protein sequence ID" value="KAK4236381.1"/>
    <property type="molecule type" value="Genomic_DNA"/>
</dbReference>
<dbReference type="AlphaFoldDB" id="A0AAN7C7I8"/>
<evidence type="ECO:0000313" key="3">
    <source>
        <dbReference type="Proteomes" id="UP001303760"/>
    </source>
</evidence>
<reference evidence="2" key="1">
    <citation type="journal article" date="2023" name="Mol. Phylogenet. Evol.">
        <title>Genome-scale phylogeny and comparative genomics of the fungal order Sordariales.</title>
        <authorList>
            <person name="Hensen N."/>
            <person name="Bonometti L."/>
            <person name="Westerberg I."/>
            <person name="Brannstrom I.O."/>
            <person name="Guillou S."/>
            <person name="Cros-Aarteil S."/>
            <person name="Calhoun S."/>
            <person name="Haridas S."/>
            <person name="Kuo A."/>
            <person name="Mondo S."/>
            <person name="Pangilinan J."/>
            <person name="Riley R."/>
            <person name="LaButti K."/>
            <person name="Andreopoulos B."/>
            <person name="Lipzen A."/>
            <person name="Chen C."/>
            <person name="Yan M."/>
            <person name="Daum C."/>
            <person name="Ng V."/>
            <person name="Clum A."/>
            <person name="Steindorff A."/>
            <person name="Ohm R.A."/>
            <person name="Martin F."/>
            <person name="Silar P."/>
            <person name="Natvig D.O."/>
            <person name="Lalanne C."/>
            <person name="Gautier V."/>
            <person name="Ament-Velasquez S.L."/>
            <person name="Kruys A."/>
            <person name="Hutchinson M.I."/>
            <person name="Powell A.J."/>
            <person name="Barry K."/>
            <person name="Miller A.N."/>
            <person name="Grigoriev I.V."/>
            <person name="Debuchy R."/>
            <person name="Gladieux P."/>
            <person name="Hiltunen Thoren M."/>
            <person name="Johannesson H."/>
        </authorList>
    </citation>
    <scope>NUCLEOTIDE SEQUENCE</scope>
    <source>
        <strain evidence="2">CBS 532.94</strain>
    </source>
</reference>
<comment type="caution">
    <text evidence="2">The sequence shown here is derived from an EMBL/GenBank/DDBJ whole genome shotgun (WGS) entry which is preliminary data.</text>
</comment>
<feature type="chain" id="PRO_5043041433" evidence="1">
    <location>
        <begin position="23"/>
        <end position="239"/>
    </location>
</feature>
<accession>A0AAN7C7I8</accession>
<name>A0AAN7C7I8_9PEZI</name>
<proteinExistence type="predicted"/>
<sequence>MSLYPHILTFLTAIGAIGPALAQVATTISATGTIDLFVMESATTAALSVSASILSADPSRTETAYWIECPLPSGLGTQSPPCNYIHGASVTMNPTGMALTNNGRSSLIGTATGGEDGLETWLQTDILVHATATCRIDGTASASCTGQLTSVATTYSQSLNSTWGESSTTAVETISTTFSDVTRHIIPVEVTAGFENVPTSTTASLRTSRSSGGGAMATGQAVLAGVAGVAAVAGAVGLI</sequence>
<reference evidence="2" key="2">
    <citation type="submission" date="2023-05" db="EMBL/GenBank/DDBJ databases">
        <authorList>
            <consortium name="Lawrence Berkeley National Laboratory"/>
            <person name="Steindorff A."/>
            <person name="Hensen N."/>
            <person name="Bonometti L."/>
            <person name="Westerberg I."/>
            <person name="Brannstrom I.O."/>
            <person name="Guillou S."/>
            <person name="Cros-Aarteil S."/>
            <person name="Calhoun S."/>
            <person name="Haridas S."/>
            <person name="Kuo A."/>
            <person name="Mondo S."/>
            <person name="Pangilinan J."/>
            <person name="Riley R."/>
            <person name="Labutti K."/>
            <person name="Andreopoulos B."/>
            <person name="Lipzen A."/>
            <person name="Chen C."/>
            <person name="Yanf M."/>
            <person name="Daum C."/>
            <person name="Ng V."/>
            <person name="Clum A."/>
            <person name="Ohm R."/>
            <person name="Martin F."/>
            <person name="Silar P."/>
            <person name="Natvig D."/>
            <person name="Lalanne C."/>
            <person name="Gautier V."/>
            <person name="Ament-Velasquez S.L."/>
            <person name="Kruys A."/>
            <person name="Hutchinson M.I."/>
            <person name="Powell A.J."/>
            <person name="Barry K."/>
            <person name="Miller A.N."/>
            <person name="Grigoriev I.V."/>
            <person name="Debuchy R."/>
            <person name="Gladieux P."/>
            <person name="Thoren M.H."/>
            <person name="Johannesson H."/>
        </authorList>
    </citation>
    <scope>NUCLEOTIDE SEQUENCE</scope>
    <source>
        <strain evidence="2">CBS 532.94</strain>
    </source>
</reference>
<evidence type="ECO:0000313" key="2">
    <source>
        <dbReference type="EMBL" id="KAK4236381.1"/>
    </source>
</evidence>
<dbReference type="Proteomes" id="UP001303760">
    <property type="component" value="Unassembled WGS sequence"/>
</dbReference>
<keyword evidence="1" id="KW-0732">Signal</keyword>
<keyword evidence="3" id="KW-1185">Reference proteome</keyword>
<protein>
    <submittedName>
        <fullName evidence="2">Uncharacterized protein</fullName>
    </submittedName>
</protein>
<evidence type="ECO:0000256" key="1">
    <source>
        <dbReference type="SAM" id="SignalP"/>
    </source>
</evidence>
<organism evidence="2 3">
    <name type="scientific">Achaetomium macrosporum</name>
    <dbReference type="NCBI Taxonomy" id="79813"/>
    <lineage>
        <taxon>Eukaryota</taxon>
        <taxon>Fungi</taxon>
        <taxon>Dikarya</taxon>
        <taxon>Ascomycota</taxon>
        <taxon>Pezizomycotina</taxon>
        <taxon>Sordariomycetes</taxon>
        <taxon>Sordariomycetidae</taxon>
        <taxon>Sordariales</taxon>
        <taxon>Chaetomiaceae</taxon>
        <taxon>Achaetomium</taxon>
    </lineage>
</organism>